<dbReference type="HOGENOM" id="CLU_2993787_0_0_5"/>
<evidence type="ECO:0000313" key="2">
    <source>
        <dbReference type="Proteomes" id="UP000001402"/>
    </source>
</evidence>
<name>E6VL59_RHOPX</name>
<evidence type="ECO:0000313" key="1">
    <source>
        <dbReference type="EMBL" id="ADU44554.1"/>
    </source>
</evidence>
<protein>
    <submittedName>
        <fullName evidence="1">Uncharacterized protein</fullName>
    </submittedName>
</protein>
<proteinExistence type="predicted"/>
<gene>
    <name evidence="1" type="ordered locus">Rpdx1_2973</name>
</gene>
<dbReference type="KEGG" id="rpx:Rpdx1_2973"/>
<dbReference type="AlphaFoldDB" id="E6VL59"/>
<sequence length="57" mass="6630">MIREAAKAASRAFDAHWLKSVMEKRERRISTTEARHVRRMQFAEQASDIETVLGTVR</sequence>
<dbReference type="Proteomes" id="UP000001402">
    <property type="component" value="Chromosome"/>
</dbReference>
<reference evidence="1" key="1">
    <citation type="submission" date="2010-12" db="EMBL/GenBank/DDBJ databases">
        <title>Complete sequence of Rhodopseudomonas palustris DX-1.</title>
        <authorList>
            <consortium name="US DOE Joint Genome Institute"/>
            <person name="Lucas S."/>
            <person name="Copeland A."/>
            <person name="Lapidus A."/>
            <person name="Cheng J.-F."/>
            <person name="Goodwin L."/>
            <person name="Pitluck S."/>
            <person name="Misra M."/>
            <person name="Chertkov O."/>
            <person name="Detter J.C."/>
            <person name="Han C."/>
            <person name="Tapia R."/>
            <person name="Land M."/>
            <person name="Hauser L."/>
            <person name="Kyrpides N."/>
            <person name="Ivanova N."/>
            <person name="Ovchinnikova G."/>
            <person name="Logan B."/>
            <person name="Oda Y."/>
            <person name="Harwood C."/>
            <person name="Woyke T."/>
        </authorList>
    </citation>
    <scope>NUCLEOTIDE SEQUENCE [LARGE SCALE GENOMIC DNA]</scope>
    <source>
        <strain evidence="1">DX-1</strain>
    </source>
</reference>
<accession>E6VL59</accession>
<dbReference type="EMBL" id="CP002418">
    <property type="protein sequence ID" value="ADU44554.1"/>
    <property type="molecule type" value="Genomic_DNA"/>
</dbReference>
<organism evidence="1 2">
    <name type="scientific">Rhodopseudomonas palustris (strain DX-1)</name>
    <dbReference type="NCBI Taxonomy" id="652103"/>
    <lineage>
        <taxon>Bacteria</taxon>
        <taxon>Pseudomonadati</taxon>
        <taxon>Pseudomonadota</taxon>
        <taxon>Alphaproteobacteria</taxon>
        <taxon>Hyphomicrobiales</taxon>
        <taxon>Nitrobacteraceae</taxon>
        <taxon>Rhodopseudomonas</taxon>
    </lineage>
</organism>
<dbReference type="STRING" id="652103.Rpdx1_2973"/>